<evidence type="ECO:0000313" key="6">
    <source>
        <dbReference type="Proteomes" id="UP000041882"/>
    </source>
</evidence>
<dbReference type="InterPro" id="IPR025157">
    <property type="entry name" value="Hemagglutinin_rpt"/>
</dbReference>
<feature type="compositionally biased region" description="Low complexity" evidence="2">
    <location>
        <begin position="1276"/>
        <end position="1285"/>
    </location>
</feature>
<dbReference type="Pfam" id="PF05860">
    <property type="entry name" value="TPS"/>
    <property type="match status" value="1"/>
</dbReference>
<keyword evidence="1" id="KW-0800">Toxin</keyword>
<evidence type="ECO:0000313" key="5">
    <source>
        <dbReference type="EMBL" id="CNH76437.1"/>
    </source>
</evidence>
<sequence length="1474" mass="156886">MQSKKFTLSAGGKLAVLISMTLAPVSISYAAGIQAAGDAANRPEISSMSNGAELINIAPPSESGLSHNKYQDFNVGKLGAVFNNSTQDTHFNGENITANSNLSKGGRGADLILNEVISSNPSTLLGHQSLVGTNADYILANPNGITCDGCSFDPNFNRVTLGSGKVITYDGNFNNIYSRAGDRHIVIKNTDDKDNISKVLHILAPSVQIDSHIRAKESVDITLGVNAIDSDGNIITSSFSNGADYTIDAASLGSMTADRIRVFDSLRNRTMTISKNINAASSLGIKTLGGLDITANELKGDDGINIKGGSINIKSDEVSLEKPPITQLIGSNVSIEADKDIHLTSIHINHNRGDLLIKGEKISMDAHIRKETQYSVDIDRDNIKSSDEGIKLKVHRNVLTGSNVSLVTTSDDLALTSVKISATDGLTLDSAKDLKVSGLQQADTYEKDIKYTASGDDVRDGKKISRSEYSTLVATEFLSDDNINITSGRDILLNGARISADKQLSIKAGGNIDINAQKTLDRHSTDLKYSQWGGIAGSEKDDTVKSQSINHISRLSGSDVNISTNGDIRVIASEISTTGGGNIISGGNLIFSGVLNDEKLKSDISTGGALDITTSTDEKNNSYEQFIDSKLTSGLDFNLVGNRIITDGSQFDIGGDLRIKSKTGVSITAAQQQQKIDEERNRLSLDFYTKEVSKDQYNAGFMIKHAKDTEAGSKNEQHVGTMTARGIFINSGQGDIELYGAALKTTASDISLRSGQNIGLFAARNSNTTDKTTKITSGGAYYTGGINKFGNGVNFNVNNGEKHLTTDTSIVSRLDSAKDIRIYAHGDITQQGAQHVAAGEYLAEGRNITNLASHNISFGKTAKEDISGGFGFNIDYSGITRPIKKALKNDIAKNGVVIPNLKLPTAGVDITAKGSQTDKSTDSTAAFVTSIRTGGEIKLRANDTFIDEGTQYQSGKLIKFHAKNYFNKSAINSEKDNERKLSGEGGLRVATSTGKDIKISAKGEGGGYKNGFYTHEALPSVFQSASGVKIDITDSGYFQATQIEGGTGDVVIAAGDKLHFDQAASSGGKNGQHDYGKGGFKLGLKPGSQSLAVEGKGHTEQKNSFYNNAIKSSMTTLANVRLSAGNGDLILTGTKIGNEDKLVGNVKLSSGNNIKLLASVSDSATREDKAGGSLVLSVSKANSNDNSTTEGGIGFSAEKKRVKKSTLFSEGTTIYSGGNVAISAKSDNKEAIYAQGLQIKARQVDITTANGGILLESAQSQAPKDNIDFFISASGSGSTTSGSNTDIPTENKLTGGSFNIKDDKSNQWVIKHQNSRINAEHGLLKSGKDMLLKGAKVVVDSLRADIGGNLHIQSVKEFELIDNKDFRFNLSYMGTTDLAGDEMAEFGGSGSNMNTNKQGITEMSGIYGQNNVVINHYGTKRLANAKVVNANKPVEWNKFTVNPLKPTVVVEEKEPKPNNEKLAPDYLYMLPQVY</sequence>
<accession>A0A0T9PQ87</accession>
<feature type="signal peptide" evidence="3">
    <location>
        <begin position="1"/>
        <end position="30"/>
    </location>
</feature>
<feature type="domain" description="Filamentous haemagglutinin FhaB/tRNA nuclease CdiA-like TPS" evidence="4">
    <location>
        <begin position="49"/>
        <end position="171"/>
    </location>
</feature>
<gene>
    <name evidence="5" type="primary">shlA_1</name>
    <name evidence="5" type="ORF">ERS008472_02277</name>
</gene>
<dbReference type="SUPFAM" id="SSF51126">
    <property type="entry name" value="Pectin lyase-like"/>
    <property type="match status" value="1"/>
</dbReference>
<protein>
    <submittedName>
        <fullName evidence="5">Putative hemolysin</fullName>
    </submittedName>
</protein>
<keyword evidence="6" id="KW-1185">Reference proteome</keyword>
<name>A0A0T9PQ87_9GAMM</name>
<feature type="compositionally biased region" description="Polar residues" evidence="2">
    <location>
        <begin position="1286"/>
        <end position="1297"/>
    </location>
</feature>
<dbReference type="GO" id="GO:0090729">
    <property type="term" value="F:toxin activity"/>
    <property type="evidence" value="ECO:0007669"/>
    <property type="project" value="UniProtKB-KW"/>
</dbReference>
<feature type="region of interest" description="Disordered" evidence="2">
    <location>
        <begin position="1276"/>
        <end position="1298"/>
    </location>
</feature>
<feature type="chain" id="PRO_5006694778" evidence="3">
    <location>
        <begin position="31"/>
        <end position="1474"/>
    </location>
</feature>
<dbReference type="Proteomes" id="UP000041882">
    <property type="component" value="Unassembled WGS sequence"/>
</dbReference>
<evidence type="ECO:0000256" key="2">
    <source>
        <dbReference type="SAM" id="MobiDB-lite"/>
    </source>
</evidence>
<evidence type="ECO:0000256" key="1">
    <source>
        <dbReference type="ARBA" id="ARBA00022656"/>
    </source>
</evidence>
<dbReference type="InterPro" id="IPR012334">
    <property type="entry name" value="Pectin_lyas_fold"/>
</dbReference>
<dbReference type="EMBL" id="CQAW01000009">
    <property type="protein sequence ID" value="CNH76437.1"/>
    <property type="molecule type" value="Genomic_DNA"/>
</dbReference>
<dbReference type="InterPro" id="IPR008638">
    <property type="entry name" value="FhaB/CdiA-like_TPS"/>
</dbReference>
<organism evidence="5 6">
    <name type="scientific">Yersinia thracica</name>
    <dbReference type="NCBI Taxonomy" id="2890319"/>
    <lineage>
        <taxon>Bacteria</taxon>
        <taxon>Pseudomonadati</taxon>
        <taxon>Pseudomonadota</taxon>
        <taxon>Gammaproteobacteria</taxon>
        <taxon>Enterobacterales</taxon>
        <taxon>Yersiniaceae</taxon>
        <taxon>Yersinia</taxon>
    </lineage>
</organism>
<dbReference type="SMART" id="SM00912">
    <property type="entry name" value="Haemagg_act"/>
    <property type="match status" value="1"/>
</dbReference>
<dbReference type="Pfam" id="PF13332">
    <property type="entry name" value="Fil_haemagg_2"/>
    <property type="match status" value="5"/>
</dbReference>
<reference evidence="6" key="1">
    <citation type="submission" date="2015-03" db="EMBL/GenBank/DDBJ databases">
        <authorList>
            <consortium name="Pathogen Informatics"/>
            <person name="Murphy D."/>
        </authorList>
    </citation>
    <scope>NUCLEOTIDE SEQUENCE [LARGE SCALE GENOMIC DNA]</scope>
    <source>
        <strain evidence="6">IP6945</strain>
    </source>
</reference>
<dbReference type="Gene3D" id="2.160.20.10">
    <property type="entry name" value="Single-stranded right-handed beta-helix, Pectin lyase-like"/>
    <property type="match status" value="1"/>
</dbReference>
<dbReference type="InterPro" id="IPR011050">
    <property type="entry name" value="Pectin_lyase_fold/virulence"/>
</dbReference>
<dbReference type="GO" id="GO:0003824">
    <property type="term" value="F:catalytic activity"/>
    <property type="evidence" value="ECO:0007669"/>
    <property type="project" value="UniProtKB-ARBA"/>
</dbReference>
<evidence type="ECO:0000256" key="3">
    <source>
        <dbReference type="SAM" id="SignalP"/>
    </source>
</evidence>
<dbReference type="NCBIfam" id="TIGR01901">
    <property type="entry name" value="adhes_NPXG"/>
    <property type="match status" value="1"/>
</dbReference>
<proteinExistence type="predicted"/>
<evidence type="ECO:0000259" key="4">
    <source>
        <dbReference type="SMART" id="SM00912"/>
    </source>
</evidence>
<keyword evidence="3" id="KW-0732">Signal</keyword>
<dbReference type="RefSeq" id="WP_050114361.1">
    <property type="nucleotide sequence ID" value="NZ_CQAW01000009.1"/>
</dbReference>